<keyword evidence="4" id="KW-1185">Reference proteome</keyword>
<comment type="subcellular location">
    <subcellularLocation>
        <location evidence="2">Nucleus</location>
    </subcellularLocation>
</comment>
<dbReference type="InterPro" id="IPR038564">
    <property type="entry name" value="Maf1_sf"/>
</dbReference>
<dbReference type="GO" id="GO:0005634">
    <property type="term" value="C:nucleus"/>
    <property type="evidence" value="ECO:0007669"/>
    <property type="project" value="UniProtKB-SubCell"/>
</dbReference>
<keyword evidence="2" id="KW-0678">Repressor</keyword>
<evidence type="ECO:0000256" key="2">
    <source>
        <dbReference type="PIRNR" id="PIRNR037240"/>
    </source>
</evidence>
<dbReference type="GO" id="GO:0000994">
    <property type="term" value="F:RNA polymerase III core binding"/>
    <property type="evidence" value="ECO:0007669"/>
    <property type="project" value="TreeGrafter"/>
</dbReference>
<comment type="function">
    <text evidence="2">Element of the TORC1 signaling pathway that acts as a mediator of diverse signals and that represses RNA polymerase III transcription. Inhibits the de novo assembly of TFIIIB onto DNA.</text>
</comment>
<dbReference type="FunFam" id="3.40.1000.50:FF:000003">
    <property type="entry name" value="Repressor of RNA polymerase III transcription MAF1"/>
    <property type="match status" value="1"/>
</dbReference>
<comment type="similarity">
    <text evidence="1 2">Belongs to the MAF1 family.</text>
</comment>
<dbReference type="GO" id="GO:0016480">
    <property type="term" value="P:negative regulation of transcription by RNA polymerase III"/>
    <property type="evidence" value="ECO:0007669"/>
    <property type="project" value="UniProtKB-UniRule"/>
</dbReference>
<keyword evidence="2" id="KW-0539">Nucleus</keyword>
<dbReference type="EMBL" id="JAINUG010000020">
    <property type="protein sequence ID" value="KAJ8412169.1"/>
    <property type="molecule type" value="Genomic_DNA"/>
</dbReference>
<reference evidence="3" key="1">
    <citation type="journal article" date="2023" name="Science">
        <title>Genome structures resolve the early diversification of teleost fishes.</title>
        <authorList>
            <person name="Parey E."/>
            <person name="Louis A."/>
            <person name="Montfort J."/>
            <person name="Bouchez O."/>
            <person name="Roques C."/>
            <person name="Iampietro C."/>
            <person name="Lluch J."/>
            <person name="Castinel A."/>
            <person name="Donnadieu C."/>
            <person name="Desvignes T."/>
            <person name="Floi Bucao C."/>
            <person name="Jouanno E."/>
            <person name="Wen M."/>
            <person name="Mejri S."/>
            <person name="Dirks R."/>
            <person name="Jansen H."/>
            <person name="Henkel C."/>
            <person name="Chen W.J."/>
            <person name="Zahm M."/>
            <person name="Cabau C."/>
            <person name="Klopp C."/>
            <person name="Thompson A.W."/>
            <person name="Robinson-Rechavi M."/>
            <person name="Braasch I."/>
            <person name="Lecointre G."/>
            <person name="Bobe J."/>
            <person name="Postlethwait J.H."/>
            <person name="Berthelot C."/>
            <person name="Roest Crollius H."/>
            <person name="Guiguen Y."/>
        </authorList>
    </citation>
    <scope>NUCLEOTIDE SEQUENCE</scope>
    <source>
        <strain evidence="3">NC1722</strain>
    </source>
</reference>
<dbReference type="InterPro" id="IPR015257">
    <property type="entry name" value="Maf1"/>
</dbReference>
<organism evidence="3 4">
    <name type="scientific">Aldrovandia affinis</name>
    <dbReference type="NCBI Taxonomy" id="143900"/>
    <lineage>
        <taxon>Eukaryota</taxon>
        <taxon>Metazoa</taxon>
        <taxon>Chordata</taxon>
        <taxon>Craniata</taxon>
        <taxon>Vertebrata</taxon>
        <taxon>Euteleostomi</taxon>
        <taxon>Actinopterygii</taxon>
        <taxon>Neopterygii</taxon>
        <taxon>Teleostei</taxon>
        <taxon>Notacanthiformes</taxon>
        <taxon>Halosauridae</taxon>
        <taxon>Aldrovandia</taxon>
    </lineage>
</organism>
<proteinExistence type="inferred from homology"/>
<name>A0AAD7WXT7_9TELE</name>
<keyword evidence="2" id="KW-0804">Transcription</keyword>
<dbReference type="PIRSF" id="PIRSF037240">
    <property type="entry name" value="RNA_polIII_Trep_MAF1"/>
    <property type="match status" value="1"/>
</dbReference>
<sequence length="242" mass="27047">MKFLDNLSFEAINSQFTIESGDCQIMGRIESYSCKMSGEDKQMFKQFCQEGLPHALEPLSPPQSFGASANNQSGDEATCPLSDKCSQKTVFHLLATLDASFGPDYDFSRAKSQDFSREPSVNWVLNAVNSTLTSAVGAEFSRIQPQLWQAIDDEICLSQCGIYSYNPDMASDPYGEVESLWSFNYFFYNKRLKRIVFLTCRSVSISTAPRGSGIDSDWELELDEDSYEEDNVDEDGYGAPCS</sequence>
<evidence type="ECO:0000256" key="1">
    <source>
        <dbReference type="ARBA" id="ARBA00006231"/>
    </source>
</evidence>
<keyword evidence="2" id="KW-0805">Transcription regulation</keyword>
<gene>
    <name evidence="3" type="ORF">AAFF_G00144360</name>
</gene>
<dbReference type="Proteomes" id="UP001221898">
    <property type="component" value="Unassembled WGS sequence"/>
</dbReference>
<comment type="caution">
    <text evidence="3">The sequence shown here is derived from an EMBL/GenBank/DDBJ whole genome shotgun (WGS) entry which is preliminary data.</text>
</comment>
<dbReference type="PANTHER" id="PTHR22504:SF5">
    <property type="entry name" value="REPRESSOR OF RNA POLYMERASE III TRANSCRIPTION MAF1 HOMOLOG"/>
    <property type="match status" value="1"/>
</dbReference>
<dbReference type="FunFam" id="3.40.1000.50:FF:000001">
    <property type="entry name" value="Repressor of RNA polymerase III transcription MAF1"/>
    <property type="match status" value="1"/>
</dbReference>
<dbReference type="AlphaFoldDB" id="A0AAD7WXT7"/>
<protein>
    <recommendedName>
        <fullName evidence="2">Repressor of RNA polymerase III transcription MAF1</fullName>
    </recommendedName>
</protein>
<dbReference type="PANTHER" id="PTHR22504">
    <property type="entry name" value="REPRESSOR OF RNA POLYMERASE III TRANSCRIPTION MAF1"/>
    <property type="match status" value="1"/>
</dbReference>
<dbReference type="Pfam" id="PF09174">
    <property type="entry name" value="Maf1"/>
    <property type="match status" value="1"/>
</dbReference>
<evidence type="ECO:0000313" key="3">
    <source>
        <dbReference type="EMBL" id="KAJ8412169.1"/>
    </source>
</evidence>
<accession>A0AAD7WXT7</accession>
<dbReference type="Gene3D" id="3.40.1000.50">
    <property type="entry name" value="Repressor of RNA polymerase III transcription Maf1"/>
    <property type="match status" value="1"/>
</dbReference>
<evidence type="ECO:0000313" key="4">
    <source>
        <dbReference type="Proteomes" id="UP001221898"/>
    </source>
</evidence>